<feature type="non-terminal residue" evidence="1">
    <location>
        <position position="54"/>
    </location>
</feature>
<keyword evidence="2" id="KW-1185">Reference proteome</keyword>
<evidence type="ECO:0000313" key="2">
    <source>
        <dbReference type="Proteomes" id="UP000308652"/>
    </source>
</evidence>
<feature type="non-terminal residue" evidence="1">
    <location>
        <position position="1"/>
    </location>
</feature>
<sequence length="54" mass="5979">DVDLECLAALEEQMFENSVAAGVAGNQQWGLDAGSHMDRWNPYSGLSSQWNHKD</sequence>
<dbReference type="OrthoDB" id="2621411at2759"/>
<dbReference type="EMBL" id="ML213626">
    <property type="protein sequence ID" value="TFK34965.1"/>
    <property type="molecule type" value="Genomic_DNA"/>
</dbReference>
<proteinExistence type="predicted"/>
<gene>
    <name evidence="1" type="ORF">BDQ12DRAFT_580868</name>
</gene>
<dbReference type="STRING" id="68775.A0A5C3LQ85"/>
<dbReference type="AlphaFoldDB" id="A0A5C3LQ85"/>
<dbReference type="Proteomes" id="UP000308652">
    <property type="component" value="Unassembled WGS sequence"/>
</dbReference>
<reference evidence="1 2" key="1">
    <citation type="journal article" date="2019" name="Nat. Ecol. Evol.">
        <title>Megaphylogeny resolves global patterns of mushroom evolution.</title>
        <authorList>
            <person name="Varga T."/>
            <person name="Krizsan K."/>
            <person name="Foldi C."/>
            <person name="Dima B."/>
            <person name="Sanchez-Garcia M."/>
            <person name="Sanchez-Ramirez S."/>
            <person name="Szollosi G.J."/>
            <person name="Szarkandi J.G."/>
            <person name="Papp V."/>
            <person name="Albert L."/>
            <person name="Andreopoulos W."/>
            <person name="Angelini C."/>
            <person name="Antonin V."/>
            <person name="Barry K.W."/>
            <person name="Bougher N.L."/>
            <person name="Buchanan P."/>
            <person name="Buyck B."/>
            <person name="Bense V."/>
            <person name="Catcheside P."/>
            <person name="Chovatia M."/>
            <person name="Cooper J."/>
            <person name="Damon W."/>
            <person name="Desjardin D."/>
            <person name="Finy P."/>
            <person name="Geml J."/>
            <person name="Haridas S."/>
            <person name="Hughes K."/>
            <person name="Justo A."/>
            <person name="Karasinski D."/>
            <person name="Kautmanova I."/>
            <person name="Kiss B."/>
            <person name="Kocsube S."/>
            <person name="Kotiranta H."/>
            <person name="LaButti K.M."/>
            <person name="Lechner B.E."/>
            <person name="Liimatainen K."/>
            <person name="Lipzen A."/>
            <person name="Lukacs Z."/>
            <person name="Mihaltcheva S."/>
            <person name="Morgado L.N."/>
            <person name="Niskanen T."/>
            <person name="Noordeloos M.E."/>
            <person name="Ohm R.A."/>
            <person name="Ortiz-Santana B."/>
            <person name="Ovrebo C."/>
            <person name="Racz N."/>
            <person name="Riley R."/>
            <person name="Savchenko A."/>
            <person name="Shiryaev A."/>
            <person name="Soop K."/>
            <person name="Spirin V."/>
            <person name="Szebenyi C."/>
            <person name="Tomsovsky M."/>
            <person name="Tulloss R.E."/>
            <person name="Uehling J."/>
            <person name="Grigoriev I.V."/>
            <person name="Vagvolgyi C."/>
            <person name="Papp T."/>
            <person name="Martin F.M."/>
            <person name="Miettinen O."/>
            <person name="Hibbett D.S."/>
            <person name="Nagy L.G."/>
        </authorList>
    </citation>
    <scope>NUCLEOTIDE SEQUENCE [LARGE SCALE GENOMIC DNA]</scope>
    <source>
        <strain evidence="1 2">CBS 166.37</strain>
    </source>
</reference>
<accession>A0A5C3LQ85</accession>
<protein>
    <submittedName>
        <fullName evidence="1">Uncharacterized protein</fullName>
    </submittedName>
</protein>
<evidence type="ECO:0000313" key="1">
    <source>
        <dbReference type="EMBL" id="TFK34965.1"/>
    </source>
</evidence>
<organism evidence="1 2">
    <name type="scientific">Crucibulum laeve</name>
    <dbReference type="NCBI Taxonomy" id="68775"/>
    <lineage>
        <taxon>Eukaryota</taxon>
        <taxon>Fungi</taxon>
        <taxon>Dikarya</taxon>
        <taxon>Basidiomycota</taxon>
        <taxon>Agaricomycotina</taxon>
        <taxon>Agaricomycetes</taxon>
        <taxon>Agaricomycetidae</taxon>
        <taxon>Agaricales</taxon>
        <taxon>Agaricineae</taxon>
        <taxon>Nidulariaceae</taxon>
        <taxon>Crucibulum</taxon>
    </lineage>
</organism>
<name>A0A5C3LQ85_9AGAR</name>